<proteinExistence type="predicted"/>
<dbReference type="AlphaFoldDB" id="A0A1N7JD34"/>
<dbReference type="GO" id="GO:0016740">
    <property type="term" value="F:transferase activity"/>
    <property type="evidence" value="ECO:0007669"/>
    <property type="project" value="UniProtKB-KW"/>
</dbReference>
<accession>A0A1N7JD34</accession>
<organism evidence="3 4">
    <name type="scientific">Neptunomonas antarctica</name>
    <dbReference type="NCBI Taxonomy" id="619304"/>
    <lineage>
        <taxon>Bacteria</taxon>
        <taxon>Pseudomonadati</taxon>
        <taxon>Pseudomonadota</taxon>
        <taxon>Gammaproteobacteria</taxon>
        <taxon>Oceanospirillales</taxon>
        <taxon>Oceanospirillaceae</taxon>
        <taxon>Neptunomonas</taxon>
    </lineage>
</organism>
<protein>
    <submittedName>
        <fullName evidence="3">Polysaccharide pyruvyl transferase</fullName>
    </submittedName>
</protein>
<reference evidence="4" key="1">
    <citation type="submission" date="2017-01" db="EMBL/GenBank/DDBJ databases">
        <authorList>
            <person name="Varghese N."/>
            <person name="Submissions S."/>
        </authorList>
    </citation>
    <scope>NUCLEOTIDE SEQUENCE [LARGE SCALE GENOMIC DNA]</scope>
    <source>
        <strain evidence="4">DSM 22306</strain>
    </source>
</reference>
<keyword evidence="4" id="KW-1185">Reference proteome</keyword>
<evidence type="ECO:0000256" key="1">
    <source>
        <dbReference type="SAM" id="Phobius"/>
    </source>
</evidence>
<keyword evidence="1" id="KW-1133">Transmembrane helix</keyword>
<evidence type="ECO:0000313" key="4">
    <source>
        <dbReference type="Proteomes" id="UP000185999"/>
    </source>
</evidence>
<dbReference type="PANTHER" id="PTHR36836:SF1">
    <property type="entry name" value="COLANIC ACID BIOSYNTHESIS PROTEIN WCAK"/>
    <property type="match status" value="1"/>
</dbReference>
<dbReference type="PANTHER" id="PTHR36836">
    <property type="entry name" value="COLANIC ACID BIOSYNTHESIS PROTEIN WCAK"/>
    <property type="match status" value="1"/>
</dbReference>
<evidence type="ECO:0000313" key="3">
    <source>
        <dbReference type="EMBL" id="SIS47302.1"/>
    </source>
</evidence>
<feature type="domain" description="Polysaccharide pyruvyl transferase" evidence="2">
    <location>
        <begin position="112"/>
        <end position="370"/>
    </location>
</feature>
<dbReference type="Proteomes" id="UP000185999">
    <property type="component" value="Unassembled WGS sequence"/>
</dbReference>
<gene>
    <name evidence="3" type="ORF">SAMN05421760_101983</name>
</gene>
<name>A0A1N7JD34_9GAMM</name>
<feature type="transmembrane region" description="Helical" evidence="1">
    <location>
        <begin position="95"/>
        <end position="116"/>
    </location>
</feature>
<dbReference type="EMBL" id="FTOE01000001">
    <property type="protein sequence ID" value="SIS47302.1"/>
    <property type="molecule type" value="Genomic_DNA"/>
</dbReference>
<evidence type="ECO:0000259" key="2">
    <source>
        <dbReference type="Pfam" id="PF04230"/>
    </source>
</evidence>
<dbReference type="Pfam" id="PF04230">
    <property type="entry name" value="PS_pyruv_trans"/>
    <property type="match status" value="1"/>
</dbReference>
<dbReference type="InterPro" id="IPR007345">
    <property type="entry name" value="Polysacch_pyruvyl_Trfase"/>
</dbReference>
<keyword evidence="1" id="KW-0472">Membrane</keyword>
<sequence length="439" mass="50016">MKKKLLLLDFAQETNSGDDIMQRSIIELCERHLEGELSITSYFGTNEFSYAKREFRGYREDYSLDTSGGVYPTVFLKPIDGLLGRLKPTKNILRVMYVMWFCVILMLLRMGVPLIITKFLLSKSQRQAFKKYLSADIVVWNGRNFRGKGRFSEALKIFELCVNPLICMFLKKPVICVGSSVWTLNSSISRYLIRLVVRNSKLFLVREKSTLRYINECVLGGNSCKSLQYMPDLSFYSLNKVITQKELNSVSESRRVVALTLVGRREFLNDEVHLRYLKAISDLINHITHLNYKIRVIPQVTYSLEPYEQELQSIISQNVDADIEVVQSYLGTEELLNEYISADVLVASRMHSAIFASSVGTPIIAISYDSGAKWAILDDLGVDSEMILSADCVSSSALIENFNKAILLGKLNDSKNLTQQLAAQIDRVFYELKSKSWMV</sequence>
<keyword evidence="1" id="KW-0812">Transmembrane</keyword>
<dbReference type="STRING" id="619304.SAMN05421760_101983"/>
<keyword evidence="3" id="KW-0808">Transferase</keyword>